<gene>
    <name evidence="2" type="ORF">CEXT_229701</name>
</gene>
<evidence type="ECO:0000313" key="3">
    <source>
        <dbReference type="Proteomes" id="UP001054945"/>
    </source>
</evidence>
<dbReference type="AlphaFoldDB" id="A0AAV4SZ08"/>
<name>A0AAV4SZ08_CAEEX</name>
<feature type="compositionally biased region" description="Basic and acidic residues" evidence="1">
    <location>
        <begin position="13"/>
        <end position="28"/>
    </location>
</feature>
<keyword evidence="3" id="KW-1185">Reference proteome</keyword>
<sequence>MSVLVRARVQGEPADHVRRGPERERDGALRGGGGAHRRHLQVGVQQHRAQALQPAARRQGVVSTATYTPVTPADYGTLFYWTNTIGHQQSSCFFTVIAPAPIKGAIAASSARPSASSGIYFSLKDSLLGITIRESLGLNGDQELNAETRQSLSKDCLLGITARESLGLNEDQELNSKTRQTLIILD</sequence>
<reference evidence="2 3" key="1">
    <citation type="submission" date="2021-06" db="EMBL/GenBank/DDBJ databases">
        <title>Caerostris extrusa draft genome.</title>
        <authorList>
            <person name="Kono N."/>
            <person name="Arakawa K."/>
        </authorList>
    </citation>
    <scope>NUCLEOTIDE SEQUENCE [LARGE SCALE GENOMIC DNA]</scope>
</reference>
<dbReference type="Proteomes" id="UP001054945">
    <property type="component" value="Unassembled WGS sequence"/>
</dbReference>
<protein>
    <submittedName>
        <fullName evidence="2">Uncharacterized protein</fullName>
    </submittedName>
</protein>
<evidence type="ECO:0000313" key="2">
    <source>
        <dbReference type="EMBL" id="GIY38246.1"/>
    </source>
</evidence>
<proteinExistence type="predicted"/>
<feature type="region of interest" description="Disordered" evidence="1">
    <location>
        <begin position="1"/>
        <end position="35"/>
    </location>
</feature>
<accession>A0AAV4SZ08</accession>
<comment type="caution">
    <text evidence="2">The sequence shown here is derived from an EMBL/GenBank/DDBJ whole genome shotgun (WGS) entry which is preliminary data.</text>
</comment>
<dbReference type="EMBL" id="BPLR01010279">
    <property type="protein sequence ID" value="GIY38246.1"/>
    <property type="molecule type" value="Genomic_DNA"/>
</dbReference>
<organism evidence="2 3">
    <name type="scientific">Caerostris extrusa</name>
    <name type="common">Bark spider</name>
    <name type="synonym">Caerostris bankana</name>
    <dbReference type="NCBI Taxonomy" id="172846"/>
    <lineage>
        <taxon>Eukaryota</taxon>
        <taxon>Metazoa</taxon>
        <taxon>Ecdysozoa</taxon>
        <taxon>Arthropoda</taxon>
        <taxon>Chelicerata</taxon>
        <taxon>Arachnida</taxon>
        <taxon>Araneae</taxon>
        <taxon>Araneomorphae</taxon>
        <taxon>Entelegynae</taxon>
        <taxon>Araneoidea</taxon>
        <taxon>Araneidae</taxon>
        <taxon>Caerostris</taxon>
    </lineage>
</organism>
<evidence type="ECO:0000256" key="1">
    <source>
        <dbReference type="SAM" id="MobiDB-lite"/>
    </source>
</evidence>